<feature type="repeat" description="CSPG" evidence="4">
    <location>
        <begin position="832"/>
        <end position="927"/>
    </location>
</feature>
<dbReference type="EMBL" id="CAJNOC010000043">
    <property type="protein sequence ID" value="CAF0709358.1"/>
    <property type="molecule type" value="Genomic_DNA"/>
</dbReference>
<dbReference type="AlphaFoldDB" id="A0A813MC25"/>
<dbReference type="Gene3D" id="6.20.200.20">
    <property type="match status" value="3"/>
</dbReference>
<organism evidence="7 8">
    <name type="scientific">Brachionus calyciflorus</name>
    <dbReference type="NCBI Taxonomy" id="104777"/>
    <lineage>
        <taxon>Eukaryota</taxon>
        <taxon>Metazoa</taxon>
        <taxon>Spiralia</taxon>
        <taxon>Gnathifera</taxon>
        <taxon>Rotifera</taxon>
        <taxon>Eurotatoria</taxon>
        <taxon>Monogononta</taxon>
        <taxon>Pseudotrocha</taxon>
        <taxon>Ploima</taxon>
        <taxon>Brachionidae</taxon>
        <taxon>Brachionus</taxon>
    </lineage>
</organism>
<protein>
    <recommendedName>
        <fullName evidence="6">VWFC domain-containing protein</fullName>
    </recommendedName>
</protein>
<evidence type="ECO:0000256" key="5">
    <source>
        <dbReference type="SAM" id="SignalP"/>
    </source>
</evidence>
<evidence type="ECO:0000259" key="6">
    <source>
        <dbReference type="PROSITE" id="PS50184"/>
    </source>
</evidence>
<dbReference type="Gene3D" id="2.10.70.10">
    <property type="entry name" value="Complement Module, domain 1"/>
    <property type="match status" value="1"/>
</dbReference>
<dbReference type="PROSITE" id="PS50184">
    <property type="entry name" value="VWFC_2"/>
    <property type="match status" value="4"/>
</dbReference>
<feature type="repeat" description="CSPG" evidence="4">
    <location>
        <begin position="711"/>
        <end position="807"/>
    </location>
</feature>
<dbReference type="SMART" id="SM00215">
    <property type="entry name" value="VWC_out"/>
    <property type="match status" value="3"/>
</dbReference>
<dbReference type="PANTHER" id="PTHR45739:SF1">
    <property type="entry name" value="EXTRACELLULAR MATRIX ORGANIZING PROTEIN FRAS1"/>
    <property type="match status" value="1"/>
</dbReference>
<feature type="signal peptide" evidence="5">
    <location>
        <begin position="1"/>
        <end position="26"/>
    </location>
</feature>
<evidence type="ECO:0000256" key="4">
    <source>
        <dbReference type="PROSITE-ProRule" id="PRU01201"/>
    </source>
</evidence>
<name>A0A813MC25_9BILA</name>
<dbReference type="InterPro" id="IPR001007">
    <property type="entry name" value="VWF_dom"/>
</dbReference>
<dbReference type="Pfam" id="PF16184">
    <property type="entry name" value="Cadherin_3"/>
    <property type="match status" value="3"/>
</dbReference>
<dbReference type="Proteomes" id="UP000663879">
    <property type="component" value="Unassembled WGS sequence"/>
</dbReference>
<accession>A0A813MC25</accession>
<feature type="domain" description="VWFC" evidence="6">
    <location>
        <begin position="237"/>
        <end position="299"/>
    </location>
</feature>
<comment type="caution">
    <text evidence="7">The sequence shown here is derived from an EMBL/GenBank/DDBJ whole genome shotgun (WGS) entry which is preliminary data.</text>
</comment>
<evidence type="ECO:0000313" key="7">
    <source>
        <dbReference type="EMBL" id="CAF0709358.1"/>
    </source>
</evidence>
<dbReference type="GO" id="GO:0009653">
    <property type="term" value="P:anatomical structure morphogenesis"/>
    <property type="evidence" value="ECO:0007669"/>
    <property type="project" value="TreeGrafter"/>
</dbReference>
<evidence type="ECO:0000313" key="8">
    <source>
        <dbReference type="Proteomes" id="UP000663879"/>
    </source>
</evidence>
<feature type="domain" description="VWFC" evidence="6">
    <location>
        <begin position="175"/>
        <end position="234"/>
    </location>
</feature>
<sequence length="1124" mass="129716">MFGFSKISSFLALFFILFFNIQFVYGRCQFNELEYKEYSNWVHNCNNCTCIKSVPFCQKIQCKYEPCEPGKLLILSDDQCCPTCQLPKNSCHYEGYLINHNTEFSPKICTTCKCKNGIMECIETCQDQINSEDKLDISIETETNNQRKELRNLKTRNKSTHKYSFELKTEEKTQSICYHDNKIYQFNSTWSPLKCTQCKCGYNSQVDCYVHECPHLNCPNGIEIDPNSCCPKCKPIFTCQENGIYYKDGDYWTSKNDPCLHCSCLGGKINCIKENCTQTQCKKNELLVTRSNRCCAQCESQMNENCDYYGKLHYNGEMWYTKGCQHCSCVSGRVICMNVQCESTFCLKDEIIVQKKDECCITCRKPKSCKINELIEIQENDFYTTNSVDLQQKKSTNPCKICQCINGEMQCYTKSCKNSKYPTYAHLNVYLNEKKFINARTIPFMTDFIKSINKDSFVYVTSGPKHSSLFIEDKKINQFKINDIALSKVYYKINEDIEEKIEMDYVVISIMSYDNKTAYNVLIEFELLKSESEEKIDFFKILKKDENLLPRSLKHLNQEKNSNKNKNLQPRKTIFIQPGESIKLTSSELRPKNIASGNDRLVYHLVSARPKYGDLKLKKVFSDDIVPIGWHKVNDLYLEKPVDEFVQSDLDNGNVWYEPFNNFKINCDNNKKLCDDQDQAKYDHCMFEVYIEGKPNDVISKEIIHFSIQNEVINDTVLGLEVIENQITPLTFSNFDIAGIDSSRDYLIYRIIKTLDKSQGQLEHAANPGIPIDTFTQADLNKGLILYHSPKEIGVNVREFFFTFVVTNDNRSDTFPETPFHVKVLPANDQAPIFKDPVSVINMLQSGSVTLPRDIFDVEDPDTSLENLIFTIEKPPDNTVIELRSKGQRYVISKEDSFTIQEIRDGTFRLIHNGAFTQQDLFKISVSDNKHISVKTININVQLVDNIAPRIYERSTMLLSLKEGQTKNIRRDNLAYIDDHSSPEEIFYKIKMKSKIQGRVLNRDKILIGNSVFTQADIDLQNIKYEAPQEIGQNILTENLIFDVMDKEGNMLKDQAFTIKVEPINNQAPVVDVIQEMKVQEGGYLIINESFIQVKDVDSAKEQLNVIIDSQPSFGYLENIHKGM</sequence>
<feature type="domain" description="VWFC" evidence="6">
    <location>
        <begin position="26"/>
        <end position="85"/>
    </location>
</feature>
<dbReference type="SMART" id="SM00214">
    <property type="entry name" value="VWC"/>
    <property type="match status" value="4"/>
</dbReference>
<keyword evidence="8" id="KW-1185">Reference proteome</keyword>
<keyword evidence="1 5" id="KW-0732">Signal</keyword>
<dbReference type="PROSITE" id="PS01208">
    <property type="entry name" value="VWFC_1"/>
    <property type="match status" value="1"/>
</dbReference>
<evidence type="ECO:0000256" key="1">
    <source>
        <dbReference type="ARBA" id="ARBA00022729"/>
    </source>
</evidence>
<gene>
    <name evidence="7" type="ORF">OXX778_LOCUS792</name>
</gene>
<keyword evidence="3" id="KW-0325">Glycoprotein</keyword>
<dbReference type="Pfam" id="PF00093">
    <property type="entry name" value="VWC"/>
    <property type="match status" value="2"/>
</dbReference>
<evidence type="ECO:0000256" key="2">
    <source>
        <dbReference type="ARBA" id="ARBA00022737"/>
    </source>
</evidence>
<dbReference type="PANTHER" id="PTHR45739">
    <property type="entry name" value="MATRIX PROTEIN, PUTATIVE-RELATED"/>
    <property type="match status" value="1"/>
</dbReference>
<feature type="domain" description="VWFC" evidence="6">
    <location>
        <begin position="304"/>
        <end position="364"/>
    </location>
</feature>
<dbReference type="PROSITE" id="PS51854">
    <property type="entry name" value="CSPG"/>
    <property type="match status" value="2"/>
</dbReference>
<reference evidence="7" key="1">
    <citation type="submission" date="2021-02" db="EMBL/GenBank/DDBJ databases">
        <authorList>
            <person name="Nowell W R."/>
        </authorList>
    </citation>
    <scope>NUCLEOTIDE SEQUENCE</scope>
    <source>
        <strain evidence="7">Ploen Becks lab</strain>
    </source>
</reference>
<proteinExistence type="predicted"/>
<dbReference type="Pfam" id="PF23334">
    <property type="entry name" value="VWC2L_2nd"/>
    <property type="match status" value="1"/>
</dbReference>
<dbReference type="OrthoDB" id="430044at2759"/>
<dbReference type="SUPFAM" id="SSF57603">
    <property type="entry name" value="FnI-like domain"/>
    <property type="match status" value="5"/>
</dbReference>
<evidence type="ECO:0000256" key="3">
    <source>
        <dbReference type="ARBA" id="ARBA00023180"/>
    </source>
</evidence>
<dbReference type="InterPro" id="IPR051561">
    <property type="entry name" value="FRAS1_ECM"/>
</dbReference>
<dbReference type="InterPro" id="IPR039005">
    <property type="entry name" value="CSPG_rpt"/>
</dbReference>
<feature type="chain" id="PRO_5032978474" description="VWFC domain-containing protein" evidence="5">
    <location>
        <begin position="27"/>
        <end position="1124"/>
    </location>
</feature>
<keyword evidence="2" id="KW-0677">Repeat</keyword>